<evidence type="ECO:0000313" key="2">
    <source>
        <dbReference type="Proteomes" id="UP000615026"/>
    </source>
</evidence>
<accession>A0A929FAZ8</accession>
<dbReference type="EMBL" id="JADEXP010000182">
    <property type="protein sequence ID" value="MBE9068589.1"/>
    <property type="molecule type" value="Genomic_DNA"/>
</dbReference>
<protein>
    <submittedName>
        <fullName evidence="1">Uncharacterized protein</fullName>
    </submittedName>
</protein>
<dbReference type="Proteomes" id="UP000615026">
    <property type="component" value="Unassembled WGS sequence"/>
</dbReference>
<reference evidence="1" key="1">
    <citation type="submission" date="2020-10" db="EMBL/GenBank/DDBJ databases">
        <authorList>
            <person name="Castelo-Branco R."/>
            <person name="Eusebio N."/>
            <person name="Adriana R."/>
            <person name="Vieira A."/>
            <person name="Brugerolle De Fraissinette N."/>
            <person name="Rezende De Castro R."/>
            <person name="Schneider M.P."/>
            <person name="Vasconcelos V."/>
            <person name="Leao P.N."/>
        </authorList>
    </citation>
    <scope>NUCLEOTIDE SEQUENCE</scope>
    <source>
        <strain evidence="1">LEGE 11479</strain>
    </source>
</reference>
<organism evidence="1 2">
    <name type="scientific">Leptolyngbya cf. ectocarpi LEGE 11479</name>
    <dbReference type="NCBI Taxonomy" id="1828722"/>
    <lineage>
        <taxon>Bacteria</taxon>
        <taxon>Bacillati</taxon>
        <taxon>Cyanobacteriota</taxon>
        <taxon>Cyanophyceae</taxon>
        <taxon>Leptolyngbyales</taxon>
        <taxon>Leptolyngbyaceae</taxon>
        <taxon>Leptolyngbya group</taxon>
        <taxon>Leptolyngbya</taxon>
    </lineage>
</organism>
<dbReference type="AlphaFoldDB" id="A0A929FAZ8"/>
<comment type="caution">
    <text evidence="1">The sequence shown here is derived from an EMBL/GenBank/DDBJ whole genome shotgun (WGS) entry which is preliminary data.</text>
</comment>
<proteinExistence type="predicted"/>
<evidence type="ECO:0000313" key="1">
    <source>
        <dbReference type="EMBL" id="MBE9068589.1"/>
    </source>
</evidence>
<keyword evidence="2" id="KW-1185">Reference proteome</keyword>
<dbReference type="RefSeq" id="WP_193994529.1">
    <property type="nucleotide sequence ID" value="NZ_JADEXP010000182.1"/>
</dbReference>
<name>A0A929FAZ8_LEPEC</name>
<gene>
    <name evidence="1" type="ORF">IQ260_18240</name>
</gene>
<sequence>MKNRFNISLSNDSATCSLCQDTLLRHISNSKVFWYCPSCRQEMVCEEQLEQQPALIPHFDQVNHQPLTQISVTNRSQRVNIRAS</sequence>